<evidence type="ECO:0000313" key="6">
    <source>
        <dbReference type="EMBL" id="KAK6338926.1"/>
    </source>
</evidence>
<dbReference type="HAMAP" id="MF_03051">
    <property type="entry name" value="MOCS2A"/>
    <property type="match status" value="1"/>
</dbReference>
<reference evidence="6 7" key="1">
    <citation type="submission" date="2019-10" db="EMBL/GenBank/DDBJ databases">
        <authorList>
            <person name="Palmer J.M."/>
        </authorList>
    </citation>
    <scope>NUCLEOTIDE SEQUENCE [LARGE SCALE GENOMIC DNA]</scope>
    <source>
        <strain evidence="6 7">TWF696</strain>
    </source>
</reference>
<evidence type="ECO:0000313" key="7">
    <source>
        <dbReference type="Proteomes" id="UP001375240"/>
    </source>
</evidence>
<comment type="similarity">
    <text evidence="5">Belongs to the MoaD family. MOCS2A subfamily.</text>
</comment>
<evidence type="ECO:0000256" key="1">
    <source>
        <dbReference type="ARBA" id="ARBA00022490"/>
    </source>
</evidence>
<dbReference type="InterPro" id="IPR016155">
    <property type="entry name" value="Mopterin_synth/thiamin_S_b"/>
</dbReference>
<dbReference type="InterPro" id="IPR012675">
    <property type="entry name" value="Beta-grasp_dom_sf"/>
</dbReference>
<protein>
    <recommendedName>
        <fullName evidence="5">Molybdopterin synthase sulfur carrier subunit</fullName>
    </recommendedName>
    <alternativeName>
        <fullName evidence="5">Common component for nitrate reductase and xanthine dehydrogenase protein G</fullName>
    </alternativeName>
    <alternativeName>
        <fullName evidence="5">Molybdenum cofactor synthesis protein 2 small subunit</fullName>
    </alternativeName>
    <alternativeName>
        <fullName evidence="5">Molybdenum cofactor synthesis protein 2A</fullName>
    </alternativeName>
    <alternativeName>
        <fullName evidence="5">Sulfur carrier protein MOCS2A</fullName>
        <shortName evidence="5">MOCS2A</shortName>
    </alternativeName>
</protein>
<comment type="subunit">
    <text evidence="5">Heterotetramer; composed of 2 small (MOCS2A) and 2 large (MOCS2B) subunits.</text>
</comment>
<comment type="caution">
    <text evidence="6">The sequence shown here is derived from an EMBL/GenBank/DDBJ whole genome shotgun (WGS) entry which is preliminary data.</text>
</comment>
<evidence type="ECO:0000256" key="4">
    <source>
        <dbReference type="ARBA" id="ARBA00023150"/>
    </source>
</evidence>
<sequence length="114" mass="12379">MRPEASRVWGSRPSHENEIWGSQEYTMATNDTFTVLYFAAASTYTGKSSDVVPGPMPVSKLFGYLEGKYPGIRKKVLSSCALAVNLTYVDLVEDADKDIENGDEVGIIPPVSSG</sequence>
<comment type="pathway">
    <text evidence="5">Cofactor biosynthesis; molybdopterin biosynthesis.</text>
</comment>
<comment type="function">
    <text evidence="5">Acts as a sulfur carrier required for molybdopterin biosynthesis. Component of the molybdopterin synthase complex that catalyzes the conversion of precursor Z into molybdopterin by mediating the incorporation of 2 sulfur atoms into precursor Z to generate a dithiolene group. In the complex, serves as sulfur donor by being thiocarboxylated (-COSH) at its C-terminus by UBA4. After interaction with MOCS2B, the sulfur is then transferred to precursor Z to form molybdopterin.</text>
</comment>
<dbReference type="InterPro" id="IPR028887">
    <property type="entry name" value="MOCS2A_euk"/>
</dbReference>
<dbReference type="InterPro" id="IPR044672">
    <property type="entry name" value="MOCS2A"/>
</dbReference>
<comment type="subcellular location">
    <subcellularLocation>
        <location evidence="5">Cytoplasm</location>
    </subcellularLocation>
</comment>
<dbReference type="PANTHER" id="PTHR33359:SF1">
    <property type="entry name" value="MOLYBDOPTERIN SYNTHASE SULFUR CARRIER SUBUNIT"/>
    <property type="match status" value="1"/>
</dbReference>
<gene>
    <name evidence="5" type="primary">cnxG</name>
    <name evidence="6" type="ORF">TWF696_009727</name>
</gene>
<feature type="modified residue" description="1-thioglycine; alternate" evidence="5">
    <location>
        <position position="114"/>
    </location>
</feature>
<name>A0AAV9UC48_9PEZI</name>
<dbReference type="AlphaFoldDB" id="A0AAV9UC48"/>
<accession>A0AAV9UC48</accession>
<dbReference type="PANTHER" id="PTHR33359">
    <property type="entry name" value="MOLYBDOPTERIN SYNTHASE SULFUR CARRIER SUBUNIT"/>
    <property type="match status" value="1"/>
</dbReference>
<dbReference type="CDD" id="cd00754">
    <property type="entry name" value="Ubl_MoaD"/>
    <property type="match status" value="1"/>
</dbReference>
<keyword evidence="2 5" id="KW-0597">Phosphoprotein</keyword>
<evidence type="ECO:0000256" key="2">
    <source>
        <dbReference type="ARBA" id="ARBA00022553"/>
    </source>
</evidence>
<dbReference type="GO" id="GO:1990140">
    <property type="term" value="C:molybdopterin synthase complex"/>
    <property type="evidence" value="ECO:0007669"/>
    <property type="project" value="UniProtKB-UniRule"/>
</dbReference>
<dbReference type="GO" id="GO:1990133">
    <property type="term" value="C:molybdopterin adenylyltransferase complex"/>
    <property type="evidence" value="ECO:0007669"/>
    <property type="project" value="TreeGrafter"/>
</dbReference>
<dbReference type="GO" id="GO:0000166">
    <property type="term" value="F:nucleotide binding"/>
    <property type="evidence" value="ECO:0007669"/>
    <property type="project" value="UniProtKB-KW"/>
</dbReference>
<dbReference type="Gene3D" id="3.10.20.30">
    <property type="match status" value="1"/>
</dbReference>
<dbReference type="GO" id="GO:0030366">
    <property type="term" value="F:molybdopterin synthase activity"/>
    <property type="evidence" value="ECO:0007669"/>
    <property type="project" value="UniProtKB-UniRule"/>
</dbReference>
<comment type="PTM">
    <text evidence="5">C-terminal thiocarboxylation occurs in 2 steps, it is first acyl-adenylated (-COAMP) via the hesA/moeB/thiF part of UBA4, then thiocarboxylated (-COSH) via the rhodanese domain of UBA4.</text>
</comment>
<evidence type="ECO:0000256" key="3">
    <source>
        <dbReference type="ARBA" id="ARBA00022741"/>
    </source>
</evidence>
<dbReference type="GO" id="GO:0006777">
    <property type="term" value="P:Mo-molybdopterin cofactor biosynthetic process"/>
    <property type="evidence" value="ECO:0007669"/>
    <property type="project" value="UniProtKB-UniRule"/>
</dbReference>
<keyword evidence="4 5" id="KW-0501">Molybdenum cofactor biosynthesis</keyword>
<proteinExistence type="inferred from homology"/>
<dbReference type="Pfam" id="PF02597">
    <property type="entry name" value="ThiS"/>
    <property type="match status" value="1"/>
</dbReference>
<keyword evidence="3 5" id="KW-0547">Nucleotide-binding</keyword>
<evidence type="ECO:0000256" key="5">
    <source>
        <dbReference type="HAMAP-Rule" id="MF_03051"/>
    </source>
</evidence>
<dbReference type="InterPro" id="IPR003749">
    <property type="entry name" value="ThiS/MoaD-like"/>
</dbReference>
<keyword evidence="1 5" id="KW-0963">Cytoplasm</keyword>
<dbReference type="SUPFAM" id="SSF54285">
    <property type="entry name" value="MoaD/ThiS"/>
    <property type="match status" value="1"/>
</dbReference>
<dbReference type="Proteomes" id="UP001375240">
    <property type="component" value="Unassembled WGS sequence"/>
</dbReference>
<organism evidence="6 7">
    <name type="scientific">Orbilia brochopaga</name>
    <dbReference type="NCBI Taxonomy" id="3140254"/>
    <lineage>
        <taxon>Eukaryota</taxon>
        <taxon>Fungi</taxon>
        <taxon>Dikarya</taxon>
        <taxon>Ascomycota</taxon>
        <taxon>Pezizomycotina</taxon>
        <taxon>Orbiliomycetes</taxon>
        <taxon>Orbiliales</taxon>
        <taxon>Orbiliaceae</taxon>
        <taxon>Orbilia</taxon>
    </lineage>
</organism>
<dbReference type="EMBL" id="JAVHNQ010000009">
    <property type="protein sequence ID" value="KAK6338926.1"/>
    <property type="molecule type" value="Genomic_DNA"/>
</dbReference>
<keyword evidence="7" id="KW-1185">Reference proteome</keyword>
<feature type="modified residue" description="Glycyl adenylate; alternate" evidence="5">
    <location>
        <position position="114"/>
    </location>
</feature>